<comment type="caution">
    <text evidence="2">The sequence shown here is derived from an EMBL/GenBank/DDBJ whole genome shotgun (WGS) entry which is preliminary data.</text>
</comment>
<protein>
    <submittedName>
        <fullName evidence="2">PepSY-associated TM helix domain-containing protein</fullName>
    </submittedName>
</protein>
<keyword evidence="1" id="KW-1133">Transmembrane helix</keyword>
<gene>
    <name evidence="2" type="ORF">GCM10023318_16980</name>
</gene>
<dbReference type="Proteomes" id="UP001500603">
    <property type="component" value="Unassembled WGS sequence"/>
</dbReference>
<sequence>MRRALIVAHRWSSLILGLVLVVECTTGVVLLYHAEIFRAQHSAFYQHTDTAPVISTEQAVELVRASDPAFDIGWVGTDGGIIAVGDKAYASAYSIDPGTGRINERVDLVEGPLGWLVNLHDCAFGCLSSPGAVPALHETVPLLDLTWSALILGVLGLLLVVLAVTGAIIWWPSLKRWKHGFRVRRRKGRFARDFDLHNVIGIISVPFLLMWGVTGAAIEMPFVEKAWLATTGGDTELAPAQDIYTPRPSAEGSRQISVTEATDSALRAKPGRLAYLMLPTPATPYYVASVAGDYAPYGERAFYSGDVSVYVNAADATDTKVVDKSHDRPLANTFYDKVFEPAHFGWLVNDWWRIVWAILGLSPLALMVTGLSTWFFKRRTRRNANAAKAKQRQPAIDRDA</sequence>
<name>A0ABP9K3I6_9NOCA</name>
<dbReference type="InterPro" id="IPR005625">
    <property type="entry name" value="PepSY-ass_TM"/>
</dbReference>
<proteinExistence type="predicted"/>
<feature type="transmembrane region" description="Helical" evidence="1">
    <location>
        <begin position="147"/>
        <end position="173"/>
    </location>
</feature>
<evidence type="ECO:0000313" key="2">
    <source>
        <dbReference type="EMBL" id="GAA5048781.1"/>
    </source>
</evidence>
<feature type="transmembrane region" description="Helical" evidence="1">
    <location>
        <begin position="354"/>
        <end position="376"/>
    </location>
</feature>
<evidence type="ECO:0000256" key="1">
    <source>
        <dbReference type="SAM" id="Phobius"/>
    </source>
</evidence>
<dbReference type="PANTHER" id="PTHR34219">
    <property type="entry name" value="IRON-REGULATED INNER MEMBRANE PROTEIN-RELATED"/>
    <property type="match status" value="1"/>
</dbReference>
<feature type="transmembrane region" description="Helical" evidence="1">
    <location>
        <begin position="12"/>
        <end position="34"/>
    </location>
</feature>
<organism evidence="2 3">
    <name type="scientific">Nocardia callitridis</name>
    <dbReference type="NCBI Taxonomy" id="648753"/>
    <lineage>
        <taxon>Bacteria</taxon>
        <taxon>Bacillati</taxon>
        <taxon>Actinomycetota</taxon>
        <taxon>Actinomycetes</taxon>
        <taxon>Mycobacteriales</taxon>
        <taxon>Nocardiaceae</taxon>
        <taxon>Nocardia</taxon>
    </lineage>
</organism>
<evidence type="ECO:0000313" key="3">
    <source>
        <dbReference type="Proteomes" id="UP001500603"/>
    </source>
</evidence>
<accession>A0ABP9K3I6</accession>
<dbReference type="PANTHER" id="PTHR34219:SF3">
    <property type="entry name" value="BLL7967 PROTEIN"/>
    <property type="match status" value="1"/>
</dbReference>
<keyword evidence="1" id="KW-0812">Transmembrane</keyword>
<dbReference type="EMBL" id="BAABJM010000001">
    <property type="protein sequence ID" value="GAA5048781.1"/>
    <property type="molecule type" value="Genomic_DNA"/>
</dbReference>
<reference evidence="3" key="1">
    <citation type="journal article" date="2019" name="Int. J. Syst. Evol. Microbiol.">
        <title>The Global Catalogue of Microorganisms (GCM) 10K type strain sequencing project: providing services to taxonomists for standard genome sequencing and annotation.</title>
        <authorList>
            <consortium name="The Broad Institute Genomics Platform"/>
            <consortium name="The Broad Institute Genome Sequencing Center for Infectious Disease"/>
            <person name="Wu L."/>
            <person name="Ma J."/>
        </authorList>
    </citation>
    <scope>NUCLEOTIDE SEQUENCE [LARGE SCALE GENOMIC DNA]</scope>
    <source>
        <strain evidence="3">JCM 18298</strain>
    </source>
</reference>
<keyword evidence="3" id="KW-1185">Reference proteome</keyword>
<feature type="transmembrane region" description="Helical" evidence="1">
    <location>
        <begin position="194"/>
        <end position="218"/>
    </location>
</feature>
<dbReference type="Pfam" id="PF03929">
    <property type="entry name" value="PepSY_TM"/>
    <property type="match status" value="1"/>
</dbReference>
<keyword evidence="1" id="KW-0472">Membrane</keyword>